<comment type="caution">
    <text evidence="2">The sequence shown here is derived from an EMBL/GenBank/DDBJ whole genome shotgun (WGS) entry which is preliminary data.</text>
</comment>
<name>A0A2S7XDH0_9GAMM</name>
<protein>
    <recommendedName>
        <fullName evidence="4">WD40 repeat protein</fullName>
    </recommendedName>
</protein>
<dbReference type="Proteomes" id="UP000239263">
    <property type="component" value="Unassembled WGS sequence"/>
</dbReference>
<evidence type="ECO:0000313" key="3">
    <source>
        <dbReference type="Proteomes" id="UP000239263"/>
    </source>
</evidence>
<feature type="signal peptide" evidence="1">
    <location>
        <begin position="1"/>
        <end position="20"/>
    </location>
</feature>
<accession>A0A2S7XDH0</accession>
<organism evidence="2 3">
    <name type="scientific">Aliivibrio sifiae</name>
    <dbReference type="NCBI Taxonomy" id="566293"/>
    <lineage>
        <taxon>Bacteria</taxon>
        <taxon>Pseudomonadati</taxon>
        <taxon>Pseudomonadota</taxon>
        <taxon>Gammaproteobacteria</taxon>
        <taxon>Vibrionales</taxon>
        <taxon>Vibrionaceae</taxon>
        <taxon>Aliivibrio</taxon>
    </lineage>
</organism>
<dbReference type="AlphaFoldDB" id="A0A2S7XDH0"/>
<evidence type="ECO:0000256" key="1">
    <source>
        <dbReference type="SAM" id="SignalP"/>
    </source>
</evidence>
<proteinExistence type="predicted"/>
<evidence type="ECO:0008006" key="4">
    <source>
        <dbReference type="Google" id="ProtNLM"/>
    </source>
</evidence>
<reference evidence="2 3" key="1">
    <citation type="submission" date="2016-12" db="EMBL/GenBank/DDBJ databases">
        <title>Diversity of luminous bacteria.</title>
        <authorList>
            <person name="Yoshizawa S."/>
            <person name="Kogure K."/>
        </authorList>
    </citation>
    <scope>NUCLEOTIDE SEQUENCE [LARGE SCALE GENOMIC DNA]</scope>
    <source>
        <strain evidence="2 3">ATCC 33715</strain>
    </source>
</reference>
<feature type="chain" id="PRO_5015742172" description="WD40 repeat protein" evidence="1">
    <location>
        <begin position="21"/>
        <end position="221"/>
    </location>
</feature>
<sequence length="221" mass="25927">MKLMALFILLFFMNPLAANAKVELENNSLTYFENPFLIGDWYFFKPPHVENDYDVLHIRLSSDNEFSIEMIETSSNTAEEWKGTFEISQDSIRFEGKEEESQVYHYQVSHNRLYLNGVEFFKVVPERMTGSWNSKLVSGEDIMVSNIESLNLKLRSDFVFLLEVVSDTGKRNQQVGYYYFEDDDLVLLYEDGEQESTFIINNGVFELKNEQFGMYALLQRE</sequence>
<dbReference type="RefSeq" id="WP_181044571.1">
    <property type="nucleotide sequence ID" value="NZ_CAWNRT010000001.1"/>
</dbReference>
<dbReference type="EMBL" id="MSCO01000001">
    <property type="protein sequence ID" value="PQJ89165.1"/>
    <property type="molecule type" value="Genomic_DNA"/>
</dbReference>
<keyword evidence="1" id="KW-0732">Signal</keyword>
<gene>
    <name evidence="2" type="ORF">BTO22_06010</name>
</gene>
<evidence type="ECO:0000313" key="2">
    <source>
        <dbReference type="EMBL" id="PQJ89165.1"/>
    </source>
</evidence>